<dbReference type="GeneID" id="106012790"/>
<feature type="domain" description="Fibrinogen C-terminal" evidence="2">
    <location>
        <begin position="1"/>
        <end position="189"/>
    </location>
</feature>
<dbReference type="CDD" id="cd00087">
    <property type="entry name" value="FReD"/>
    <property type="match status" value="1"/>
</dbReference>
<gene>
    <name evidence="4" type="primary">LOC106012790</name>
</gene>
<dbReference type="PROSITE" id="PS51406">
    <property type="entry name" value="FIBRINOGEN_C_2"/>
    <property type="match status" value="1"/>
</dbReference>
<dbReference type="PANTHER" id="PTHR19143:SF458">
    <property type="entry name" value="FIBRINOGEN C-TERMINAL DOMAIN-CONTAINING PROTEIN-RELATED"/>
    <property type="match status" value="1"/>
</dbReference>
<dbReference type="SUPFAM" id="SSF56496">
    <property type="entry name" value="Fibrinogen C-terminal domain-like"/>
    <property type="match status" value="1"/>
</dbReference>
<organism evidence="3 4">
    <name type="scientific">Aplysia californica</name>
    <name type="common">California sea hare</name>
    <dbReference type="NCBI Taxonomy" id="6500"/>
    <lineage>
        <taxon>Eukaryota</taxon>
        <taxon>Metazoa</taxon>
        <taxon>Spiralia</taxon>
        <taxon>Lophotrochozoa</taxon>
        <taxon>Mollusca</taxon>
        <taxon>Gastropoda</taxon>
        <taxon>Heterobranchia</taxon>
        <taxon>Euthyneura</taxon>
        <taxon>Tectipleura</taxon>
        <taxon>Aplysiida</taxon>
        <taxon>Aplysioidea</taxon>
        <taxon>Aplysiidae</taxon>
        <taxon>Aplysia</taxon>
    </lineage>
</organism>
<accession>A0ABM1A799</accession>
<dbReference type="InterPro" id="IPR050373">
    <property type="entry name" value="Fibrinogen_C-term_domain"/>
</dbReference>
<dbReference type="Gene3D" id="3.90.215.10">
    <property type="entry name" value="Gamma Fibrinogen, chain A, domain 1"/>
    <property type="match status" value="1"/>
</dbReference>
<evidence type="ECO:0000313" key="3">
    <source>
        <dbReference type="Proteomes" id="UP000694888"/>
    </source>
</evidence>
<dbReference type="InterPro" id="IPR014716">
    <property type="entry name" value="Fibrinogen_a/b/g_C_1"/>
</dbReference>
<feature type="signal peptide" evidence="1">
    <location>
        <begin position="1"/>
        <end position="21"/>
    </location>
</feature>
<keyword evidence="1" id="KW-0732">Signal</keyword>
<reference evidence="4" key="1">
    <citation type="submission" date="2025-08" db="UniProtKB">
        <authorList>
            <consortium name="RefSeq"/>
        </authorList>
    </citation>
    <scope>IDENTIFICATION</scope>
</reference>
<evidence type="ECO:0000259" key="2">
    <source>
        <dbReference type="PROSITE" id="PS51406"/>
    </source>
</evidence>
<protein>
    <submittedName>
        <fullName evidence="4">Ficolin-2</fullName>
    </submittedName>
</protein>
<evidence type="ECO:0000313" key="4">
    <source>
        <dbReference type="RefSeq" id="XP_012942218.2"/>
    </source>
</evidence>
<sequence length="190" mass="21780">MIASLTNWHYVLLCLQRRASAAVDFFRVWADYKNEFGDLSGNFWLGLEKVHQLTNQAIAYCSHHQGIYELRIDMKYQGKDYNANYNKFLLYGESVNYRIQITGFSGNARDSMAHHNGRAFSTKDRDNDSISSTNCAKKYHGAWWYKSCHEVNLNGAWGSTESSKGLIWKGVSGYSNSVSFSEMKIRPFAK</sequence>
<dbReference type="InterPro" id="IPR002181">
    <property type="entry name" value="Fibrinogen_a/b/g_C_dom"/>
</dbReference>
<dbReference type="SMART" id="SM00186">
    <property type="entry name" value="FBG"/>
    <property type="match status" value="1"/>
</dbReference>
<proteinExistence type="predicted"/>
<feature type="chain" id="PRO_5046174973" evidence="1">
    <location>
        <begin position="22"/>
        <end position="190"/>
    </location>
</feature>
<dbReference type="PANTHER" id="PTHR19143">
    <property type="entry name" value="FIBRINOGEN/TENASCIN/ANGIOPOEITIN"/>
    <property type="match status" value="1"/>
</dbReference>
<dbReference type="InterPro" id="IPR036056">
    <property type="entry name" value="Fibrinogen-like_C"/>
</dbReference>
<evidence type="ECO:0000256" key="1">
    <source>
        <dbReference type="SAM" id="SignalP"/>
    </source>
</evidence>
<keyword evidence="3" id="KW-1185">Reference proteome</keyword>
<dbReference type="RefSeq" id="XP_012942218.2">
    <property type="nucleotide sequence ID" value="XM_013086764.2"/>
</dbReference>
<dbReference type="Pfam" id="PF00147">
    <property type="entry name" value="Fibrinogen_C"/>
    <property type="match status" value="1"/>
</dbReference>
<dbReference type="Proteomes" id="UP000694888">
    <property type="component" value="Unplaced"/>
</dbReference>
<name>A0ABM1A799_APLCA</name>